<feature type="transmembrane region" description="Helical" evidence="1">
    <location>
        <begin position="339"/>
        <end position="360"/>
    </location>
</feature>
<evidence type="ECO:0000313" key="3">
    <source>
        <dbReference type="Proteomes" id="UP000198280"/>
    </source>
</evidence>
<feature type="transmembrane region" description="Helical" evidence="1">
    <location>
        <begin position="156"/>
        <end position="178"/>
    </location>
</feature>
<accession>A0A239BER3</accession>
<protein>
    <submittedName>
        <fullName evidence="2">ABC-2 type transport system permease protein</fullName>
    </submittedName>
</protein>
<feature type="transmembrane region" description="Helical" evidence="1">
    <location>
        <begin position="232"/>
        <end position="253"/>
    </location>
</feature>
<dbReference type="AlphaFoldDB" id="A0A239BER3"/>
<feature type="transmembrane region" description="Helical" evidence="1">
    <location>
        <begin position="456"/>
        <end position="477"/>
    </location>
</feature>
<feature type="transmembrane region" description="Helical" evidence="1">
    <location>
        <begin position="126"/>
        <end position="150"/>
    </location>
</feature>
<keyword evidence="1" id="KW-1133">Transmembrane helix</keyword>
<feature type="transmembrane region" description="Helical" evidence="1">
    <location>
        <begin position="20"/>
        <end position="40"/>
    </location>
</feature>
<feature type="transmembrane region" description="Helical" evidence="1">
    <location>
        <begin position="390"/>
        <end position="411"/>
    </location>
</feature>
<feature type="transmembrane region" description="Helical" evidence="1">
    <location>
        <begin position="80"/>
        <end position="100"/>
    </location>
</feature>
<sequence length="527" mass="53541">MNALTGTGTLTRLALRRDRVMIPAWVVPIALLVASTASAFGGLYDTPEERAGVAASTAGNGSLRALYGPVFDTGIGGLTAWRMMAFGSALAGLMAILLVVRHTREEEEAGRLELVGAGAVGRRAPLAAALVTGFGASLLLGLLVTLALLGQGTRGAVAFGIAFAGAGCSFAAVAAVAAQLTESARAARGISGAVLGLAFLTRAVGDAGSGTLTWLSPLGWAENIRPFADERWWVAALFAVWAAGLVTVAHALVARRDIDASLLPPRPGPAAAGRRLRTAQGLAWRLQRGSLWGWTAGFAVGGAALGGLADGAADLVRDNERLADVMRDMGGASGLVDSYLASMTGVMGMIAAIYAVQAVLRLQGEENSGRAEPVLATGVGRVRWAAGHALLAFAGSVLLMAVSGFTMGLGYGATTGDTAGQIGRLTGAGLVQLPAVWFVAAVALLLYGAAPKAARASWGVASLTLATGLYGPALRLSPWVMDLSVFTHLPKVPSADVTVAPLAVLTVLALALAALGLAALRRRDITA</sequence>
<gene>
    <name evidence="2" type="ORF">SAMN05216252_102547</name>
</gene>
<keyword evidence="3" id="KW-1185">Reference proteome</keyword>
<reference evidence="2 3" key="1">
    <citation type="submission" date="2017-06" db="EMBL/GenBank/DDBJ databases">
        <authorList>
            <person name="Kim H.J."/>
            <person name="Triplett B.A."/>
        </authorList>
    </citation>
    <scope>NUCLEOTIDE SEQUENCE [LARGE SCALE GENOMIC DNA]</scope>
    <source>
        <strain evidence="2 3">CGMCC 4.1858</strain>
    </source>
</reference>
<proteinExistence type="predicted"/>
<keyword evidence="1" id="KW-0812">Transmembrane</keyword>
<keyword evidence="1" id="KW-0472">Membrane</keyword>
<feature type="transmembrane region" description="Helical" evidence="1">
    <location>
        <begin position="497"/>
        <end position="520"/>
    </location>
</feature>
<name>A0A239BER3_9ACTN</name>
<dbReference type="OrthoDB" id="2014935at2"/>
<dbReference type="EMBL" id="FZOF01000002">
    <property type="protein sequence ID" value="SNS05574.1"/>
    <property type="molecule type" value="Genomic_DNA"/>
</dbReference>
<organism evidence="2 3">
    <name type="scientific">Actinacidiphila glaucinigra</name>
    <dbReference type="NCBI Taxonomy" id="235986"/>
    <lineage>
        <taxon>Bacteria</taxon>
        <taxon>Bacillati</taxon>
        <taxon>Actinomycetota</taxon>
        <taxon>Actinomycetes</taxon>
        <taxon>Kitasatosporales</taxon>
        <taxon>Streptomycetaceae</taxon>
        <taxon>Actinacidiphila</taxon>
    </lineage>
</organism>
<dbReference type="Proteomes" id="UP000198280">
    <property type="component" value="Unassembled WGS sequence"/>
</dbReference>
<feature type="transmembrane region" description="Helical" evidence="1">
    <location>
        <begin position="291"/>
        <end position="309"/>
    </location>
</feature>
<feature type="transmembrane region" description="Helical" evidence="1">
    <location>
        <begin position="431"/>
        <end position="449"/>
    </location>
</feature>
<evidence type="ECO:0000313" key="2">
    <source>
        <dbReference type="EMBL" id="SNS05574.1"/>
    </source>
</evidence>
<evidence type="ECO:0000256" key="1">
    <source>
        <dbReference type="SAM" id="Phobius"/>
    </source>
</evidence>
<dbReference type="RefSeq" id="WP_089222652.1">
    <property type="nucleotide sequence ID" value="NZ_FZOF01000002.1"/>
</dbReference>
<feature type="transmembrane region" description="Helical" evidence="1">
    <location>
        <begin position="190"/>
        <end position="212"/>
    </location>
</feature>